<evidence type="ECO:0000256" key="3">
    <source>
        <dbReference type="ARBA" id="ARBA00022989"/>
    </source>
</evidence>
<organism evidence="9 10">
    <name type="scientific">Catenibacterium faecis</name>
    <dbReference type="NCBI Taxonomy" id="2764323"/>
    <lineage>
        <taxon>Bacteria</taxon>
        <taxon>Bacillati</taxon>
        <taxon>Bacillota</taxon>
        <taxon>Erysipelotrichia</taxon>
        <taxon>Erysipelotrichales</taxon>
        <taxon>Coprobacillaceae</taxon>
        <taxon>Catenibacterium</taxon>
    </lineage>
</organism>
<dbReference type="InterPro" id="IPR017501">
    <property type="entry name" value="Phage_infect_YhgE_C"/>
</dbReference>
<evidence type="ECO:0000256" key="2">
    <source>
        <dbReference type="ARBA" id="ARBA00022692"/>
    </source>
</evidence>
<keyword evidence="3 6" id="KW-1133">Transmembrane helix</keyword>
<dbReference type="PROSITE" id="PS51257">
    <property type="entry name" value="PROKAR_LIPOPROTEIN"/>
    <property type="match status" value="1"/>
</dbReference>
<proteinExistence type="predicted"/>
<dbReference type="Pfam" id="PF12698">
    <property type="entry name" value="ABC2_membrane_3"/>
    <property type="match status" value="1"/>
</dbReference>
<keyword evidence="10" id="KW-1185">Reference proteome</keyword>
<dbReference type="EMBL" id="JACRWG010000012">
    <property type="protein sequence ID" value="MBC6009528.1"/>
    <property type="molecule type" value="Genomic_DNA"/>
</dbReference>
<feature type="transmembrane region" description="Helical" evidence="6">
    <location>
        <begin position="699"/>
        <end position="718"/>
    </location>
</feature>
<dbReference type="InterPro" id="IPR051328">
    <property type="entry name" value="T7SS_ABC-Transporter"/>
</dbReference>
<keyword evidence="2 6" id="KW-0812">Transmembrane</keyword>
<feature type="transmembrane region" description="Helical" evidence="6">
    <location>
        <begin position="756"/>
        <end position="774"/>
    </location>
</feature>
<dbReference type="InterPro" id="IPR017500">
    <property type="entry name" value="Phage_infect_YhgE_N"/>
</dbReference>
<dbReference type="Gene3D" id="3.40.1710.10">
    <property type="entry name" value="abc type-2 transporter like domain"/>
    <property type="match status" value="1"/>
</dbReference>
<dbReference type="Proteomes" id="UP000603474">
    <property type="component" value="Unassembled WGS sequence"/>
</dbReference>
<dbReference type="Pfam" id="PF12051">
    <property type="entry name" value="DUF3533"/>
    <property type="match status" value="1"/>
</dbReference>
<evidence type="ECO:0000259" key="7">
    <source>
        <dbReference type="Pfam" id="PF12051"/>
    </source>
</evidence>
<dbReference type="NCBIfam" id="TIGR03057">
    <property type="entry name" value="xxxLxxG_by_4"/>
    <property type="match status" value="2"/>
</dbReference>
<evidence type="ECO:0000256" key="4">
    <source>
        <dbReference type="ARBA" id="ARBA00023136"/>
    </source>
</evidence>
<evidence type="ECO:0000256" key="6">
    <source>
        <dbReference type="SAM" id="Phobius"/>
    </source>
</evidence>
<evidence type="ECO:0000313" key="9">
    <source>
        <dbReference type="EMBL" id="MBC6009528.1"/>
    </source>
</evidence>
<dbReference type="RefSeq" id="WP_187012012.1">
    <property type="nucleotide sequence ID" value="NZ_JACRWG010000012.1"/>
</dbReference>
<evidence type="ECO:0000259" key="8">
    <source>
        <dbReference type="Pfam" id="PF12698"/>
    </source>
</evidence>
<dbReference type="NCBIfam" id="TIGR03061">
    <property type="entry name" value="pip_yhgE_Nterm"/>
    <property type="match status" value="1"/>
</dbReference>
<evidence type="ECO:0000313" key="10">
    <source>
        <dbReference type="Proteomes" id="UP000603474"/>
    </source>
</evidence>
<feature type="transmembrane region" description="Helical" evidence="6">
    <location>
        <begin position="602"/>
        <end position="622"/>
    </location>
</feature>
<feature type="domain" description="ABC-2 type transporter transmembrane" evidence="8">
    <location>
        <begin position="543"/>
        <end position="773"/>
    </location>
</feature>
<dbReference type="PANTHER" id="PTHR43077:SF5">
    <property type="entry name" value="PHAGE INFECTION PROTEIN"/>
    <property type="match status" value="1"/>
</dbReference>
<protein>
    <submittedName>
        <fullName evidence="9">YhgE/Pip domain-containing protein</fullName>
    </submittedName>
</protein>
<gene>
    <name evidence="9" type="ORF">H8909_04580</name>
</gene>
<comment type="caution">
    <text evidence="9">The sequence shown here is derived from an EMBL/GenBank/DDBJ whole genome shotgun (WGS) entry which is preliminary data.</text>
</comment>
<keyword evidence="4 6" id="KW-0472">Membrane</keyword>
<comment type="subcellular location">
    <subcellularLocation>
        <location evidence="1">Membrane</location>
        <topology evidence="1">Multi-pass membrane protein</topology>
    </subcellularLocation>
</comment>
<dbReference type="InterPro" id="IPR023908">
    <property type="entry name" value="xxxLxxG_rpt"/>
</dbReference>
<feature type="compositionally biased region" description="Polar residues" evidence="5">
    <location>
        <begin position="568"/>
        <end position="581"/>
    </location>
</feature>
<reference evidence="9 10" key="1">
    <citation type="submission" date="2020-08" db="EMBL/GenBank/DDBJ databases">
        <authorList>
            <person name="Liu C."/>
            <person name="Sun Q."/>
        </authorList>
    </citation>
    <scope>NUCLEOTIDE SEQUENCE [LARGE SCALE GENOMIC DNA]</scope>
    <source>
        <strain evidence="9 10">NSJ-22</strain>
    </source>
</reference>
<feature type="transmembrane region" description="Helical" evidence="6">
    <location>
        <begin position="12"/>
        <end position="38"/>
    </location>
</feature>
<dbReference type="PANTHER" id="PTHR43077">
    <property type="entry name" value="TRANSPORT PERMEASE YVFS-RELATED"/>
    <property type="match status" value="1"/>
</dbReference>
<dbReference type="InterPro" id="IPR013525">
    <property type="entry name" value="ABC2_TM"/>
</dbReference>
<feature type="transmembrane region" description="Helical" evidence="6">
    <location>
        <begin position="669"/>
        <end position="692"/>
    </location>
</feature>
<dbReference type="NCBIfam" id="TIGR03062">
    <property type="entry name" value="pip_yhgE_Cterm"/>
    <property type="match status" value="1"/>
</dbReference>
<evidence type="ECO:0000256" key="1">
    <source>
        <dbReference type="ARBA" id="ARBA00004141"/>
    </source>
</evidence>
<evidence type="ECO:0000256" key="5">
    <source>
        <dbReference type="SAM" id="MobiDB-lite"/>
    </source>
</evidence>
<name>A0ABR7K9Y2_9FIRM</name>
<accession>A0ABR7K9Y2</accession>
<feature type="domain" description="DUF3533" evidence="7">
    <location>
        <begin position="22"/>
        <end position="191"/>
    </location>
</feature>
<feature type="region of interest" description="Disordered" evidence="5">
    <location>
        <begin position="559"/>
        <end position="581"/>
    </location>
</feature>
<feature type="transmembrane region" description="Helical" evidence="6">
    <location>
        <begin position="634"/>
        <end position="657"/>
    </location>
</feature>
<sequence>MIKAEWKNIAKSTWLKIVLCAIMIIPMIYACVFLGSMWDPYGQTDQLPVAVVNKDKEVKYNGSTMDIGKQLSDKLSKNDSMDFNIVSSTKAQKGLKDGNYYMVITIPENFSKNATTLLDDDPQTMMLTYTTNPQTNYIATKMDDSAMAKVKAEISSTVTKTYSKILFKNVKTLSKGFNTAADGSQKLSDGVATASEGNKTITENLNTLASSALVFNDGADSLVKGLSAYTEGVSTAKAGTQQLDNNSATLNNGAAQLKSGSSQLLSAVKAAEKQLSDGLNQNAEQLNTLTQKNNEMHESSKQLSEALTKIQAGIDDNNLVENNLQAAKKLDSMVSVMATTIGTMNTNADKLDKLAAAEKAKAESLQATQPLLAQQLMLQATSHATQAQTLRQVASQLTNKLNTSDLKQLTTLLYGNAEVLKNQSTANAKTQELLAGSQQLATANNSAVNSLVSNLKTVQANMKGTSNSVGMVGAVSQIDEGLGTLQSGLKTYTGGVKQVNNGLGTLASNNKTLNSGASQLADGALKISSGSNQLAAGSATLGEGLTTIGDGTNTLTSSLKDASRKSNIKSTNKTYKQMSTPVDTQKKEITNMPNNGHAMAPYMMSVALYVACMALSLMYPFGKGMTTTDSPVKFLLAKATVMVPLSIVQALILYFSLRGFCGFTPARPGLCIAFMLLLSLAFMAFIAFLAIAFGRIGEFIALIFMVFNLGASAGTYPLETAPHWYKVLHPFVPFTYSVNGFRSVIANATAVPTTEILFFVGLLVVSVLLTYVIVRHRSKTHKVFLPEVFNGEC</sequence>
<dbReference type="InterPro" id="IPR022703">
    <property type="entry name" value="DUF3533"/>
</dbReference>